<reference evidence="2" key="2">
    <citation type="submission" date="2021-02" db="UniProtKB">
        <authorList>
            <consortium name="EnsemblMetazoa"/>
        </authorList>
    </citation>
    <scope>IDENTIFICATION</scope>
    <source>
        <strain evidence="2">JHB</strain>
    </source>
</reference>
<dbReference type="InParanoid" id="B0WGI1"/>
<keyword evidence="3" id="KW-1185">Reference proteome</keyword>
<dbReference type="AlphaFoldDB" id="B0WGI1"/>
<evidence type="ECO:0000313" key="2">
    <source>
        <dbReference type="EnsemblMetazoa" id="CPIJ005575-PA"/>
    </source>
</evidence>
<organism>
    <name type="scientific">Culex quinquefasciatus</name>
    <name type="common">Southern house mosquito</name>
    <name type="synonym">Culex pungens</name>
    <dbReference type="NCBI Taxonomy" id="7176"/>
    <lineage>
        <taxon>Eukaryota</taxon>
        <taxon>Metazoa</taxon>
        <taxon>Ecdysozoa</taxon>
        <taxon>Arthropoda</taxon>
        <taxon>Hexapoda</taxon>
        <taxon>Insecta</taxon>
        <taxon>Pterygota</taxon>
        <taxon>Neoptera</taxon>
        <taxon>Endopterygota</taxon>
        <taxon>Diptera</taxon>
        <taxon>Nematocera</taxon>
        <taxon>Culicoidea</taxon>
        <taxon>Culicidae</taxon>
        <taxon>Culicinae</taxon>
        <taxon>Culicini</taxon>
        <taxon>Culex</taxon>
        <taxon>Culex</taxon>
    </lineage>
</organism>
<dbReference type="VEuPathDB" id="VectorBase:CPIJ005575"/>
<sequence>MTPARARWSNNREKLDVLKEQNDVIQNRSKIEAEIERNIDRHLRDIEAKMVGRELYEKKESALENLLGRI</sequence>
<dbReference type="EMBL" id="DS231926">
    <property type="protein sequence ID" value="EDS26977.1"/>
    <property type="molecule type" value="Genomic_DNA"/>
</dbReference>
<evidence type="ECO:0000313" key="3">
    <source>
        <dbReference type="Proteomes" id="UP000002320"/>
    </source>
</evidence>
<dbReference type="Proteomes" id="UP000002320">
    <property type="component" value="Unassembled WGS sequence"/>
</dbReference>
<evidence type="ECO:0000313" key="1">
    <source>
        <dbReference type="EMBL" id="EDS26977.1"/>
    </source>
</evidence>
<protein>
    <submittedName>
        <fullName evidence="1 2">Uncharacterized protein</fullName>
    </submittedName>
</protein>
<dbReference type="HOGENOM" id="CLU_2760317_0_0_1"/>
<proteinExistence type="predicted"/>
<gene>
    <name evidence="2" type="primary">6037966</name>
    <name evidence="1" type="ORF">CpipJ_CPIJ005575</name>
</gene>
<dbReference type="EnsemblMetazoa" id="CPIJ005575-RA">
    <property type="protein sequence ID" value="CPIJ005575-PA"/>
    <property type="gene ID" value="CPIJ005575"/>
</dbReference>
<accession>B0WGI1</accession>
<reference evidence="1" key="1">
    <citation type="submission" date="2007-03" db="EMBL/GenBank/DDBJ databases">
        <title>Annotation of Culex pipiens quinquefasciatus.</title>
        <authorList>
            <consortium name="The Broad Institute Genome Sequencing Platform"/>
            <person name="Atkinson P.W."/>
            <person name="Hemingway J."/>
            <person name="Christensen B.M."/>
            <person name="Higgs S."/>
            <person name="Kodira C."/>
            <person name="Hannick L."/>
            <person name="Megy K."/>
            <person name="O'Leary S."/>
            <person name="Pearson M."/>
            <person name="Haas B.J."/>
            <person name="Mauceli E."/>
            <person name="Wortman J.R."/>
            <person name="Lee N.H."/>
            <person name="Guigo R."/>
            <person name="Stanke M."/>
            <person name="Alvarado L."/>
            <person name="Amedeo P."/>
            <person name="Antoine C.H."/>
            <person name="Arensburger P."/>
            <person name="Bidwell S.L."/>
            <person name="Crawford M."/>
            <person name="Camaro F."/>
            <person name="Devon K."/>
            <person name="Engels R."/>
            <person name="Hammond M."/>
            <person name="Howarth C."/>
            <person name="Koehrsen M."/>
            <person name="Lawson D."/>
            <person name="Montgomery P."/>
            <person name="Nene V."/>
            <person name="Nusbaum C."/>
            <person name="Puiu D."/>
            <person name="Romero-Severson J."/>
            <person name="Severson D.W."/>
            <person name="Shumway M."/>
            <person name="Sisk P."/>
            <person name="Stolte C."/>
            <person name="Zeng Q."/>
            <person name="Eisenstadt E."/>
            <person name="Fraser-Liggett C."/>
            <person name="Strausberg R."/>
            <person name="Galagan J."/>
            <person name="Birren B."/>
            <person name="Collins F.H."/>
        </authorList>
    </citation>
    <scope>NUCLEOTIDE SEQUENCE [LARGE SCALE GENOMIC DNA]</scope>
    <source>
        <strain evidence="1">JHB</strain>
    </source>
</reference>
<name>B0WGI1_CULQU</name>
<dbReference type="KEGG" id="cqu:CpipJ_CPIJ005575"/>